<proteinExistence type="predicted"/>
<dbReference type="AlphaFoldDB" id="A0A6H1ZUX6"/>
<name>A0A6H1ZUX6_9ZZZZ</name>
<evidence type="ECO:0008006" key="3">
    <source>
        <dbReference type="Google" id="ProtNLM"/>
    </source>
</evidence>
<gene>
    <name evidence="1" type="ORF">TM448A02060_0011</name>
    <name evidence="2" type="ORF">TM448B01994_0012</name>
</gene>
<dbReference type="EMBL" id="MT144861">
    <property type="protein sequence ID" value="QJI00569.1"/>
    <property type="molecule type" value="Genomic_DNA"/>
</dbReference>
<dbReference type="EMBL" id="MT144250">
    <property type="protein sequence ID" value="QJA51279.1"/>
    <property type="molecule type" value="Genomic_DNA"/>
</dbReference>
<dbReference type="InterPro" id="IPR053738">
    <property type="entry name" value="Lambda_capsid_assembly"/>
</dbReference>
<dbReference type="Pfam" id="PF25209">
    <property type="entry name" value="Phage_capsid_4"/>
    <property type="match status" value="1"/>
</dbReference>
<dbReference type="Gene3D" id="3.90.1690.10">
    <property type="entry name" value="phage-related protein like domain"/>
    <property type="match status" value="1"/>
</dbReference>
<sequence length="288" mass="31687">MADMPGEADLRAEDVDAIVKNYALEQFTGLQICTVVKTNSEKNTYYQETDSDITPVTTTGITGTQLGFGQRPEGAIFPHVEHSWTETAERVKMHGAVHTMSWQVWKLSAIDVKARMLERVARAIALSVDNAIYTELATTTSTAAAVATWDNATESLQQPLKDILIARSKLKINNWTTSSNLKMIIHPTNFMELLNNPVVRNAGQFYTDGVTRNGVVGKVADFTIIESNAMTENTILFCISQTAMSWYEAVALTTKMEDDSPHTISITAYQMGVPVLINNNAAYKLTGA</sequence>
<accession>A0A6H1ZUX6</accession>
<organism evidence="1">
    <name type="scientific">viral metagenome</name>
    <dbReference type="NCBI Taxonomy" id="1070528"/>
    <lineage>
        <taxon>unclassified sequences</taxon>
        <taxon>metagenomes</taxon>
        <taxon>organismal metagenomes</taxon>
    </lineage>
</organism>
<evidence type="ECO:0000313" key="1">
    <source>
        <dbReference type="EMBL" id="QJA51279.1"/>
    </source>
</evidence>
<protein>
    <recommendedName>
        <fullName evidence="3">Capsid protein</fullName>
    </recommendedName>
</protein>
<evidence type="ECO:0000313" key="2">
    <source>
        <dbReference type="EMBL" id="QJI00569.1"/>
    </source>
</evidence>
<dbReference type="SUPFAM" id="SSF56563">
    <property type="entry name" value="Major capsid protein gp5"/>
    <property type="match status" value="1"/>
</dbReference>
<reference evidence="1" key="1">
    <citation type="submission" date="2020-03" db="EMBL/GenBank/DDBJ databases">
        <title>The deep terrestrial virosphere.</title>
        <authorList>
            <person name="Holmfeldt K."/>
            <person name="Nilsson E."/>
            <person name="Simone D."/>
            <person name="Lopez-Fernandez M."/>
            <person name="Wu X."/>
            <person name="de Brujin I."/>
            <person name="Lundin D."/>
            <person name="Andersson A."/>
            <person name="Bertilsson S."/>
            <person name="Dopson M."/>
        </authorList>
    </citation>
    <scope>NUCLEOTIDE SEQUENCE</scope>
    <source>
        <strain evidence="1">TM448A02060</strain>
        <strain evidence="2">TM448B01994</strain>
    </source>
</reference>